<dbReference type="VEuPathDB" id="VectorBase:AGAP028623"/>
<feature type="compositionally biased region" description="Gly residues" evidence="1">
    <location>
        <begin position="82"/>
        <end position="105"/>
    </location>
</feature>
<feature type="non-terminal residue" evidence="2">
    <location>
        <position position="228"/>
    </location>
</feature>
<reference evidence="2" key="3">
    <citation type="journal article" date="2004" name="Trends Parasitol.">
        <title>The Anopheles gambiae genome: an update.</title>
        <authorList>
            <person name="Mongin E."/>
            <person name="Louis C."/>
            <person name="Holt R.A."/>
            <person name="Birney E."/>
            <person name="Collins F.H."/>
        </authorList>
    </citation>
    <scope>NUCLEOTIDE SEQUENCE</scope>
    <source>
        <strain evidence="2">PEST</strain>
    </source>
</reference>
<dbReference type="EMBL" id="AAAB01008816">
    <property type="protein sequence ID" value="EAA05059.3"/>
    <property type="molecule type" value="Genomic_DNA"/>
</dbReference>
<feature type="non-terminal residue" evidence="2">
    <location>
        <position position="1"/>
    </location>
</feature>
<comment type="caution">
    <text evidence="2">The sequence shown here is derived from an EMBL/GenBank/DDBJ whole genome shotgun (WGS) entry which is preliminary data.</text>
</comment>
<feature type="compositionally biased region" description="Basic and acidic residues" evidence="1">
    <location>
        <begin position="24"/>
        <end position="37"/>
    </location>
</feature>
<accession>A0A1W5C940</accession>
<feature type="region of interest" description="Disordered" evidence="1">
    <location>
        <begin position="24"/>
        <end position="49"/>
    </location>
</feature>
<evidence type="ECO:0000313" key="2">
    <source>
        <dbReference type="EMBL" id="EAA05059.3"/>
    </source>
</evidence>
<evidence type="ECO:0000256" key="1">
    <source>
        <dbReference type="SAM" id="MobiDB-lite"/>
    </source>
</evidence>
<reference evidence="2" key="5">
    <citation type="submission" date="2011-05" db="EMBL/GenBank/DDBJ databases">
        <authorList>
            <consortium name="VectorBase"/>
        </authorList>
    </citation>
    <scope>NUCLEOTIDE SEQUENCE</scope>
    <source>
        <strain evidence="2">PEST</strain>
    </source>
</reference>
<feature type="region of interest" description="Disordered" evidence="1">
    <location>
        <begin position="135"/>
        <end position="228"/>
    </location>
</feature>
<protein>
    <submittedName>
        <fullName evidence="2">AGAP011241-PA</fullName>
    </submittedName>
</protein>
<feature type="compositionally biased region" description="Acidic residues" evidence="1">
    <location>
        <begin position="211"/>
        <end position="222"/>
    </location>
</feature>
<dbReference type="InParanoid" id="A0A1W5C940"/>
<proteinExistence type="predicted"/>
<organism evidence="2">
    <name type="scientific">Anopheles gambiae</name>
    <name type="common">African malaria mosquito</name>
    <dbReference type="NCBI Taxonomy" id="7165"/>
    <lineage>
        <taxon>Eukaryota</taxon>
        <taxon>Metazoa</taxon>
        <taxon>Ecdysozoa</taxon>
        <taxon>Arthropoda</taxon>
        <taxon>Hexapoda</taxon>
        <taxon>Insecta</taxon>
        <taxon>Pterygota</taxon>
        <taxon>Neoptera</taxon>
        <taxon>Endopterygota</taxon>
        <taxon>Diptera</taxon>
        <taxon>Nematocera</taxon>
        <taxon>Culicoidea</taxon>
        <taxon>Culicidae</taxon>
        <taxon>Anophelinae</taxon>
        <taxon>Anopheles</taxon>
    </lineage>
</organism>
<dbReference type="AlphaFoldDB" id="A0A1W5C940"/>
<dbReference type="STRING" id="7165.A0A1W5C940"/>
<gene>
    <name evidence="2" type="ORF">AgaP_AGAP011241</name>
</gene>
<dbReference type="eggNOG" id="ENOG502TAZ6">
    <property type="taxonomic scope" value="Eukaryota"/>
</dbReference>
<dbReference type="PaxDb" id="7165-AGAP011241-PA"/>
<dbReference type="VEuPathDB" id="VectorBase:AGAMI1_012211"/>
<feature type="compositionally biased region" description="Low complexity" evidence="1">
    <location>
        <begin position="70"/>
        <end position="81"/>
    </location>
</feature>
<feature type="compositionally biased region" description="Basic and acidic residues" evidence="1">
    <location>
        <begin position="201"/>
        <end position="210"/>
    </location>
</feature>
<reference evidence="2" key="2">
    <citation type="submission" date="2002-03" db="EMBL/GenBank/DDBJ databases">
        <authorList>
            <consortium name="The Anopheles Genome Sequencing Consortium"/>
        </authorList>
    </citation>
    <scope>NUCLEOTIDE SEQUENCE</scope>
    <source>
        <strain evidence="2">PEST</strain>
    </source>
</reference>
<reference evidence="2" key="1">
    <citation type="journal article" date="2002" name="Science">
        <title>The genome sequence of the malaria mosquito Anopheles gambiae.</title>
        <authorList>
            <person name="Holt R.A."/>
            <person name="Subramanian G.M."/>
            <person name="Halpern A."/>
            <person name="Sutton G.G."/>
            <person name="Charlab R."/>
            <person name="Nusskern D.R."/>
            <person name="Wincker P."/>
            <person name="Clark A.G."/>
            <person name="Ribeiro J.M."/>
            <person name="Wides R."/>
            <person name="Salzberg S.L."/>
            <person name="Loftus B."/>
            <person name="Yandell M."/>
            <person name="Majoros W.H."/>
            <person name="Rusch D.B."/>
            <person name="Lai Z."/>
            <person name="Kraft C.L."/>
            <person name="Abril J.F."/>
            <person name="Anthouard V."/>
            <person name="Arensburger P."/>
            <person name="Atkinson P.W."/>
            <person name="Baden H."/>
            <person name="de Berardinis V."/>
            <person name="Baldwin D."/>
            <person name="Benes V."/>
            <person name="Biedler J."/>
            <person name="Blass C."/>
            <person name="Bolanos R."/>
            <person name="Boscus D."/>
            <person name="Barnstead M."/>
            <person name="Cai S."/>
            <person name="Center A."/>
            <person name="Chaturverdi K."/>
            <person name="Christophides G.K."/>
            <person name="Chrystal M.A."/>
            <person name="Clamp M."/>
            <person name="Cravchik A."/>
            <person name="Curwen V."/>
            <person name="Dana A."/>
            <person name="Delcher A."/>
            <person name="Dew I."/>
            <person name="Evans C.A."/>
            <person name="Flanigan M."/>
            <person name="Grundschober-Freimoser A."/>
            <person name="Friedli L."/>
            <person name="Gu Z."/>
            <person name="Guan P."/>
            <person name="Guigo R."/>
            <person name="Hillenmeyer M.E."/>
            <person name="Hladun S.L."/>
            <person name="Hogan J.R."/>
            <person name="Hong Y.S."/>
            <person name="Hoover J."/>
            <person name="Jaillon O."/>
            <person name="Ke Z."/>
            <person name="Kodira C."/>
            <person name="Kokoza E."/>
            <person name="Koutsos A."/>
            <person name="Letunic I."/>
            <person name="Levitsky A."/>
            <person name="Liang Y."/>
            <person name="Lin J.J."/>
            <person name="Lobo N.F."/>
            <person name="Lopez J.R."/>
            <person name="Malek J.A."/>
            <person name="McIntosh T.C."/>
            <person name="Meister S."/>
            <person name="Miller J."/>
            <person name="Mobarry C."/>
            <person name="Mongin E."/>
            <person name="Murphy S.D."/>
            <person name="O'Brochta D.A."/>
            <person name="Pfannkoch C."/>
            <person name="Qi R."/>
            <person name="Regier M.A."/>
            <person name="Remington K."/>
            <person name="Shao H."/>
            <person name="Sharakhova M.V."/>
            <person name="Sitter C.D."/>
            <person name="Shetty J."/>
            <person name="Smith T.J."/>
            <person name="Strong R."/>
            <person name="Sun J."/>
            <person name="Thomasova D."/>
            <person name="Ton L.Q."/>
            <person name="Topalis P."/>
            <person name="Tu Z."/>
            <person name="Unger M.F."/>
            <person name="Walenz B."/>
            <person name="Wang A."/>
            <person name="Wang J."/>
            <person name="Wang M."/>
            <person name="Wang X."/>
            <person name="Woodford K.J."/>
            <person name="Wortman J.R."/>
            <person name="Wu M."/>
            <person name="Yao A."/>
            <person name="Zdobnov E.M."/>
            <person name="Zhang H."/>
            <person name="Zhao Q."/>
            <person name="Zhao S."/>
            <person name="Zhu S.C."/>
            <person name="Zhimulev I."/>
            <person name="Coluzzi M."/>
            <person name="della Torre A."/>
            <person name="Roth C.W."/>
            <person name="Louis C."/>
            <person name="Kalush F."/>
            <person name="Mural R.J."/>
            <person name="Myers E.W."/>
            <person name="Adams M.D."/>
            <person name="Smith H.O."/>
            <person name="Broder S."/>
            <person name="Gardner M.J."/>
            <person name="Fraser C.M."/>
            <person name="Birney E."/>
            <person name="Bork P."/>
            <person name="Brey P.T."/>
            <person name="Venter J.C."/>
            <person name="Weissenbach J."/>
            <person name="Kafatos F.C."/>
            <person name="Collins F.H."/>
            <person name="Hoffman S.L."/>
        </authorList>
    </citation>
    <scope>NUCLEOTIDE SEQUENCE [LARGE SCALE GENOMIC DNA]</scope>
    <source>
        <strain evidence="2">PEST</strain>
    </source>
</reference>
<name>A0A1W5C940_ANOGA</name>
<reference evidence="2" key="4">
    <citation type="journal article" date="2007" name="Genome Biol.">
        <title>Update of the Anopheles gambiae PEST genome assembly.</title>
        <authorList>
            <person name="Sharakhova M.V."/>
            <person name="Hammond M.P."/>
            <person name="Lobo N.F."/>
            <person name="Krzywinski J."/>
            <person name="Unger M.F."/>
            <person name="Hillenmeyer M.E."/>
            <person name="Bruggner R.V."/>
            <person name="Birney E."/>
            <person name="Collins F.H."/>
        </authorList>
    </citation>
    <scope>NUCLEOTIDE SEQUENCE</scope>
    <source>
        <strain evidence="2">PEST</strain>
    </source>
</reference>
<feature type="region of interest" description="Disordered" evidence="1">
    <location>
        <begin position="70"/>
        <end position="112"/>
    </location>
</feature>
<feature type="compositionally biased region" description="Basic residues" evidence="1">
    <location>
        <begin position="183"/>
        <end position="200"/>
    </location>
</feature>
<sequence>SATSSALVTPKILTAEELQQRQERRQELKKKIQAEREKKRREKSQRKERLQQEIKRLLGTKTIAGGVVAASDGSGAGVASSGAGGDLIGAGAAGGGGVGGSGAGGSASSDEEFETIKQADLIASLARSYEKSILKTAKPNAGGGSSTAKKSVLFADGVAPGDESSSSGDETKERSPNKLSAAKQRKKMRRQRTLKLTGKKRLIDKLKQPELDEEAEEIDPELESLPPP</sequence>